<dbReference type="PRINTS" id="PR00360">
    <property type="entry name" value="C2DOMAIN"/>
</dbReference>
<evidence type="ECO:0000256" key="1">
    <source>
        <dbReference type="ARBA" id="ARBA00022737"/>
    </source>
</evidence>
<dbReference type="PANTHER" id="PTHR10024:SF374">
    <property type="entry name" value="C2 DOMAIN-CONTAINING PROTEIN"/>
    <property type="match status" value="1"/>
</dbReference>
<dbReference type="Pfam" id="PF00168">
    <property type="entry name" value="C2"/>
    <property type="match status" value="2"/>
</dbReference>
<proteinExistence type="predicted"/>
<dbReference type="InterPro" id="IPR000008">
    <property type="entry name" value="C2_dom"/>
</dbReference>
<sequence>MNSTMSQSSPNPSTDSSGYDSPTRILPRQSTVPVMTSKKKREMYHRQMSLQVNMSSVEFSVQNVQRKEQPRIGNLRPELYKTAIESNGSDAEGRINFTIKYDHQFETLIINIIKAIDLPAKDFSGTSDPYVKLYLLPDRKRKFQTKVHRKNLNPTFDESFSFNVPFQEVPERSLQLSIYDFDRFSRHDSIGQVVVKNLMEKSDLSVETEYWMDIQKNTHEDKADLGELMFSLCYLPTAGRLTLTVIKARNLKAMDITGASDPYVKISLMCQGKRLKKKKTTVKKNTLNPVYNEAIVFDVPPEVMDQIALLVAVVDYDRVGHSELIGVTEVGPNSCGIGGDHWGEMIAQPRKPIAYWHPLLESVATLNSGSMGSLKGCMTPQQSFD</sequence>
<keyword evidence="4" id="KW-1185">Reference proteome</keyword>
<dbReference type="InterPro" id="IPR035892">
    <property type="entry name" value="C2_domain_sf"/>
</dbReference>
<keyword evidence="1" id="KW-0677">Repeat</keyword>
<gene>
    <name evidence="5" type="primary">LOC100369277</name>
</gene>
<dbReference type="PRINTS" id="PR00399">
    <property type="entry name" value="SYNAPTOTAGMN"/>
</dbReference>
<dbReference type="RefSeq" id="XP_006818684.1">
    <property type="nucleotide sequence ID" value="XM_006818621.1"/>
</dbReference>
<feature type="compositionally biased region" description="Low complexity" evidence="2">
    <location>
        <begin position="1"/>
        <end position="17"/>
    </location>
</feature>
<dbReference type="InterPro" id="IPR001565">
    <property type="entry name" value="Synaptotagmin"/>
</dbReference>
<feature type="region of interest" description="Disordered" evidence="2">
    <location>
        <begin position="1"/>
        <end position="39"/>
    </location>
</feature>
<dbReference type="Gene3D" id="2.60.40.150">
    <property type="entry name" value="C2 domain"/>
    <property type="match status" value="2"/>
</dbReference>
<reference evidence="5" key="1">
    <citation type="submission" date="2025-08" db="UniProtKB">
        <authorList>
            <consortium name="RefSeq"/>
        </authorList>
    </citation>
    <scope>IDENTIFICATION</scope>
    <source>
        <tissue evidence="5">Testes</tissue>
    </source>
</reference>
<feature type="domain" description="C2" evidence="3">
    <location>
        <begin position="224"/>
        <end position="357"/>
    </location>
</feature>
<dbReference type="SUPFAM" id="SSF49562">
    <property type="entry name" value="C2 domain (Calcium/lipid-binding domain, CaLB)"/>
    <property type="match status" value="2"/>
</dbReference>
<feature type="domain" description="C2" evidence="3">
    <location>
        <begin position="91"/>
        <end position="212"/>
    </location>
</feature>
<dbReference type="SMART" id="SM00239">
    <property type="entry name" value="C2"/>
    <property type="match status" value="2"/>
</dbReference>
<evidence type="ECO:0000313" key="4">
    <source>
        <dbReference type="Proteomes" id="UP000694865"/>
    </source>
</evidence>
<dbReference type="CDD" id="cd08403">
    <property type="entry name" value="C2B_Synaptotagmin-3-5-6-9-10"/>
    <property type="match status" value="1"/>
</dbReference>
<accession>A0ABM0MF93</accession>
<name>A0ABM0MF93_SACKO</name>
<organism evidence="4 5">
    <name type="scientific">Saccoglossus kowalevskii</name>
    <name type="common">Acorn worm</name>
    <dbReference type="NCBI Taxonomy" id="10224"/>
    <lineage>
        <taxon>Eukaryota</taxon>
        <taxon>Metazoa</taxon>
        <taxon>Hemichordata</taxon>
        <taxon>Enteropneusta</taxon>
        <taxon>Harrimaniidae</taxon>
        <taxon>Saccoglossus</taxon>
    </lineage>
</organism>
<evidence type="ECO:0000256" key="2">
    <source>
        <dbReference type="SAM" id="MobiDB-lite"/>
    </source>
</evidence>
<dbReference type="PROSITE" id="PS50004">
    <property type="entry name" value="C2"/>
    <property type="match status" value="2"/>
</dbReference>
<dbReference type="Proteomes" id="UP000694865">
    <property type="component" value="Unplaced"/>
</dbReference>
<dbReference type="GeneID" id="100369277"/>
<protein>
    <submittedName>
        <fullName evidence="5">Synaptotagmin-6-like</fullName>
    </submittedName>
</protein>
<evidence type="ECO:0000313" key="5">
    <source>
        <dbReference type="RefSeq" id="XP_006818684.1"/>
    </source>
</evidence>
<dbReference type="PANTHER" id="PTHR10024">
    <property type="entry name" value="SYNAPTOTAGMIN"/>
    <property type="match status" value="1"/>
</dbReference>
<evidence type="ECO:0000259" key="3">
    <source>
        <dbReference type="PROSITE" id="PS50004"/>
    </source>
</evidence>